<accession>A0A6G7WIZ5</accession>
<dbReference type="EMBL" id="CP049889">
    <property type="protein sequence ID" value="QIK52240.1"/>
    <property type="molecule type" value="Genomic_DNA"/>
</dbReference>
<sequence>MEWSDKAMRWMEIIMYLVLLNSLWLLGVAVGVGILGFFPASFALFKIFNDEDLFEPQNRLLPIIKSYISYYLKFFVKANCIGAIYAVMGFITYFNITLMKQEALMAAILLIPTLLFLLYIFVTAVLFSPVIIMGEGDIKSKIKVIITGPLLLPKTSIFTLGLMSISIIIAYLIPISMLLFLISATIFTMNKVTIYELYEKKVLIKTI</sequence>
<organism evidence="2 3">
    <name type="scientific">Jeotgalibaca porci</name>
    <dbReference type="NCBI Taxonomy" id="1868793"/>
    <lineage>
        <taxon>Bacteria</taxon>
        <taxon>Bacillati</taxon>
        <taxon>Bacillota</taxon>
        <taxon>Bacilli</taxon>
        <taxon>Lactobacillales</taxon>
        <taxon>Carnobacteriaceae</taxon>
        <taxon>Jeotgalibaca</taxon>
    </lineage>
</organism>
<dbReference type="KEGG" id="jpo:G7058_09425"/>
<keyword evidence="3" id="KW-1185">Reference proteome</keyword>
<dbReference type="Pfam" id="PF04854">
    <property type="entry name" value="DUF624"/>
    <property type="match status" value="1"/>
</dbReference>
<keyword evidence="1" id="KW-0812">Transmembrane</keyword>
<dbReference type="AlphaFoldDB" id="A0A6G7WIZ5"/>
<keyword evidence="1" id="KW-1133">Transmembrane helix</keyword>
<dbReference type="Proteomes" id="UP000501830">
    <property type="component" value="Chromosome"/>
</dbReference>
<keyword evidence="1" id="KW-0472">Membrane</keyword>
<dbReference type="RefSeq" id="WP_166063305.1">
    <property type="nucleotide sequence ID" value="NZ_CP049889.1"/>
</dbReference>
<name>A0A6G7WIZ5_9LACT</name>
<evidence type="ECO:0000256" key="1">
    <source>
        <dbReference type="SAM" id="Phobius"/>
    </source>
</evidence>
<evidence type="ECO:0000313" key="2">
    <source>
        <dbReference type="EMBL" id="QIK52240.1"/>
    </source>
</evidence>
<feature type="transmembrane region" description="Helical" evidence="1">
    <location>
        <begin position="157"/>
        <end position="182"/>
    </location>
</feature>
<dbReference type="GeneID" id="94553504"/>
<proteinExistence type="predicted"/>
<reference evidence="2 3" key="1">
    <citation type="journal article" date="2017" name="Int. J. Syst. Evol. Microbiol.">
        <title>Jeotgalibaca porci sp. nov. and Jeotgalibaca arthritidis sp. nov., isolated from pigs, and emended description of the genus Jeotgalibaca.</title>
        <authorList>
            <person name="Zamora L."/>
            <person name="Perez-Sancho M."/>
            <person name="Dominguez L."/>
            <person name="Fernandez-Garayzabal J.F."/>
            <person name="Vela A.I."/>
        </authorList>
    </citation>
    <scope>NUCLEOTIDE SEQUENCE [LARGE SCALE GENOMIC DNA]</scope>
    <source>
        <strain evidence="2 3">CCUG 69148</strain>
    </source>
</reference>
<evidence type="ECO:0000313" key="3">
    <source>
        <dbReference type="Proteomes" id="UP000501830"/>
    </source>
</evidence>
<gene>
    <name evidence="2" type="ORF">G7058_09425</name>
</gene>
<dbReference type="InterPro" id="IPR006938">
    <property type="entry name" value="DUF624"/>
</dbReference>
<protein>
    <submittedName>
        <fullName evidence="2">DUF624 domain-containing protein</fullName>
    </submittedName>
</protein>
<feature type="transmembrane region" description="Helical" evidence="1">
    <location>
        <begin position="13"/>
        <end position="38"/>
    </location>
</feature>
<feature type="transmembrane region" description="Helical" evidence="1">
    <location>
        <begin position="103"/>
        <end position="127"/>
    </location>
</feature>
<feature type="transmembrane region" description="Helical" evidence="1">
    <location>
        <begin position="74"/>
        <end position="96"/>
    </location>
</feature>